<dbReference type="InterPro" id="IPR029069">
    <property type="entry name" value="HotDog_dom_sf"/>
</dbReference>
<name>A0A7W5JYH6_9ACTN</name>
<keyword evidence="3" id="KW-1185">Reference proteome</keyword>
<dbReference type="AlphaFoldDB" id="A0A7W5JYH6"/>
<gene>
    <name evidence="2" type="ORF">FHX39_003666</name>
</gene>
<protein>
    <recommendedName>
        <fullName evidence="1">FAS1-like dehydratase domain-containing protein</fullName>
    </recommendedName>
</protein>
<dbReference type="Gene3D" id="3.10.129.10">
    <property type="entry name" value="Hotdog Thioesterase"/>
    <property type="match status" value="1"/>
</dbReference>
<feature type="domain" description="FAS1-like dehydratase" evidence="1">
    <location>
        <begin position="8"/>
        <end position="124"/>
    </location>
</feature>
<dbReference type="EMBL" id="JACHZG010000002">
    <property type="protein sequence ID" value="MBB3328681.1"/>
    <property type="molecule type" value="Genomic_DNA"/>
</dbReference>
<dbReference type="InterPro" id="IPR039569">
    <property type="entry name" value="FAS1-like_DH_region"/>
</dbReference>
<evidence type="ECO:0000313" key="2">
    <source>
        <dbReference type="EMBL" id="MBB3328681.1"/>
    </source>
</evidence>
<sequence length="140" mass="14955">MPITPDHAGRTYEPTPAYEVTRGKVAEFAAALGTPLVEGNGPVVAPPTFGAVVTGPAWDVLFTDPELGLQLRRVVHADQQFRYHRPLEPGDVVTATLSIAKVRVRGATEIITTSVDVRDAVEQTVLVADATFVHSREAAA</sequence>
<dbReference type="Pfam" id="PF13452">
    <property type="entry name" value="FAS1_DH_region"/>
    <property type="match status" value="1"/>
</dbReference>
<organism evidence="2 3">
    <name type="scientific">Microlunatus antarcticus</name>
    <dbReference type="NCBI Taxonomy" id="53388"/>
    <lineage>
        <taxon>Bacteria</taxon>
        <taxon>Bacillati</taxon>
        <taxon>Actinomycetota</taxon>
        <taxon>Actinomycetes</taxon>
        <taxon>Propionibacteriales</taxon>
        <taxon>Propionibacteriaceae</taxon>
        <taxon>Microlunatus</taxon>
    </lineage>
</organism>
<evidence type="ECO:0000313" key="3">
    <source>
        <dbReference type="Proteomes" id="UP000565572"/>
    </source>
</evidence>
<reference evidence="2 3" key="1">
    <citation type="submission" date="2020-08" db="EMBL/GenBank/DDBJ databases">
        <title>Sequencing the genomes of 1000 actinobacteria strains.</title>
        <authorList>
            <person name="Klenk H.-P."/>
        </authorList>
    </citation>
    <scope>NUCLEOTIDE SEQUENCE [LARGE SCALE GENOMIC DNA]</scope>
    <source>
        <strain evidence="2 3">DSM 11053</strain>
    </source>
</reference>
<evidence type="ECO:0000259" key="1">
    <source>
        <dbReference type="Pfam" id="PF13452"/>
    </source>
</evidence>
<dbReference type="InterPro" id="IPR016709">
    <property type="entry name" value="HadA-like"/>
</dbReference>
<accession>A0A7W5JYH6</accession>
<comment type="caution">
    <text evidence="2">The sequence shown here is derived from an EMBL/GenBank/DDBJ whole genome shotgun (WGS) entry which is preliminary data.</text>
</comment>
<proteinExistence type="predicted"/>
<dbReference type="RefSeq" id="WP_183341796.1">
    <property type="nucleotide sequence ID" value="NZ_JACHZG010000002.1"/>
</dbReference>
<dbReference type="PIRSF" id="PIRSF018072">
    <property type="entry name" value="UCP018072"/>
    <property type="match status" value="1"/>
</dbReference>
<dbReference type="Proteomes" id="UP000565572">
    <property type="component" value="Unassembled WGS sequence"/>
</dbReference>
<dbReference type="SUPFAM" id="SSF54637">
    <property type="entry name" value="Thioesterase/thiol ester dehydrase-isomerase"/>
    <property type="match status" value="1"/>
</dbReference>